<reference evidence="3" key="3">
    <citation type="submission" date="2021-02" db="UniProtKB">
        <authorList>
            <consortium name="EnsemblMetazoa"/>
        </authorList>
    </citation>
    <scope>IDENTIFICATION</scope>
    <source>
        <strain evidence="3">USDA</strain>
    </source>
</reference>
<gene>
    <name evidence="3" type="primary">8230214</name>
    <name evidence="2" type="ORF">Phum_PHUM235950</name>
</gene>
<dbReference type="OrthoDB" id="6154712at2759"/>
<feature type="compositionally biased region" description="Polar residues" evidence="1">
    <location>
        <begin position="376"/>
        <end position="390"/>
    </location>
</feature>
<dbReference type="AlphaFoldDB" id="E0VIZ1"/>
<sequence length="512" mass="57241">MRTGYENLSGDDVKSNDGFENGQINNFNSKTNSKKRFEYLGYGSQSEHFSLPDSPVNDHFSNEENFVSRQNPVDKKQSNIINQKKKEKLLCAHDQIDYDVSDNVEEEDYGSVAECMERLKNEDTEEEFSSDSLESETFGSSWCPRRCVSDYQIFSKECRNLTLFSEKNSEELSDTDISGLNSLQGSGDILEMQERDVKSFHDHRRVVAIERHGSVDLSKNKWEKKNVEKLNKSVENILFVDDDEKKQKSPPGLLSLSRTGRIGSEPLCKKESVIKKSDAFFVELTNNCRNRSTKGVVKPLRIHNRSSNKNDGTTIGGKPMSLPNPIIRDSKIKKKDGSGKKLLMLKTNQLVLPNKVTQDENSGDEEGLRRAISLSDLSASPNLQMSSSSKGKMADVKMDNNNSNGFNNYRTKSRGQSMVRCSSVGGLNRMDGDLDGQTTVDNKKTGTVKSLMRPTISSQNKMAAPTVSKNQNLSKRRTAAFSSVNLTTVGINDDSSSEETGFGRTKYSDKNK</sequence>
<organism>
    <name type="scientific">Pediculus humanus subsp. corporis</name>
    <name type="common">Body louse</name>
    <dbReference type="NCBI Taxonomy" id="121224"/>
    <lineage>
        <taxon>Eukaryota</taxon>
        <taxon>Metazoa</taxon>
        <taxon>Ecdysozoa</taxon>
        <taxon>Arthropoda</taxon>
        <taxon>Hexapoda</taxon>
        <taxon>Insecta</taxon>
        <taxon>Pterygota</taxon>
        <taxon>Neoptera</taxon>
        <taxon>Paraneoptera</taxon>
        <taxon>Psocodea</taxon>
        <taxon>Troctomorpha</taxon>
        <taxon>Phthiraptera</taxon>
        <taxon>Anoplura</taxon>
        <taxon>Pediculidae</taxon>
        <taxon>Pediculus</taxon>
    </lineage>
</organism>
<protein>
    <submittedName>
        <fullName evidence="2 3">Uncharacterized protein</fullName>
    </submittedName>
</protein>
<dbReference type="eggNOG" id="ENOG502SZC4">
    <property type="taxonomic scope" value="Eukaryota"/>
</dbReference>
<dbReference type="KEGG" id="phu:Phum_PHUM235950"/>
<dbReference type="InParanoid" id="E0VIZ1"/>
<name>E0VIZ1_PEDHC</name>
<dbReference type="EMBL" id="DS235215">
    <property type="protein sequence ID" value="EEB13347.1"/>
    <property type="molecule type" value="Genomic_DNA"/>
</dbReference>
<reference evidence="2" key="2">
    <citation type="submission" date="2007-04" db="EMBL/GenBank/DDBJ databases">
        <title>The genome of the human body louse.</title>
        <authorList>
            <consortium name="The Human Body Louse Genome Consortium"/>
            <person name="Kirkness E."/>
            <person name="Walenz B."/>
            <person name="Hass B."/>
            <person name="Bruggner R."/>
            <person name="Strausberg R."/>
        </authorList>
    </citation>
    <scope>NUCLEOTIDE SEQUENCE</scope>
    <source>
        <strain evidence="2">USDA</strain>
    </source>
</reference>
<feature type="region of interest" description="Disordered" evidence="1">
    <location>
        <begin position="303"/>
        <end position="324"/>
    </location>
</feature>
<proteinExistence type="predicted"/>
<evidence type="ECO:0000313" key="2">
    <source>
        <dbReference type="EMBL" id="EEB13347.1"/>
    </source>
</evidence>
<feature type="region of interest" description="Disordered" evidence="1">
    <location>
        <begin position="1"/>
        <end position="30"/>
    </location>
</feature>
<dbReference type="EnsemblMetazoa" id="PHUM235950-RA">
    <property type="protein sequence ID" value="PHUM235950-PA"/>
    <property type="gene ID" value="PHUM235950"/>
</dbReference>
<dbReference type="VEuPathDB" id="VectorBase:PHUM235950"/>
<dbReference type="RefSeq" id="XP_002426085.1">
    <property type="nucleotide sequence ID" value="XM_002426040.1"/>
</dbReference>
<evidence type="ECO:0000256" key="1">
    <source>
        <dbReference type="SAM" id="MobiDB-lite"/>
    </source>
</evidence>
<accession>E0VIZ1</accession>
<feature type="region of interest" description="Disordered" evidence="1">
    <location>
        <begin position="376"/>
        <end position="401"/>
    </location>
</feature>
<reference evidence="2" key="1">
    <citation type="submission" date="2007-04" db="EMBL/GenBank/DDBJ databases">
        <title>Annotation of Pediculus humanus corporis strain USDA.</title>
        <authorList>
            <person name="Kirkness E."/>
            <person name="Hannick L."/>
            <person name="Hass B."/>
            <person name="Bruggner R."/>
            <person name="Lawson D."/>
            <person name="Bidwell S."/>
            <person name="Joardar V."/>
            <person name="Caler E."/>
            <person name="Walenz B."/>
            <person name="Inman J."/>
            <person name="Schobel S."/>
            <person name="Galinsky K."/>
            <person name="Amedeo P."/>
            <person name="Strausberg R."/>
        </authorList>
    </citation>
    <scope>NUCLEOTIDE SEQUENCE</scope>
    <source>
        <strain evidence="2">USDA</strain>
    </source>
</reference>
<dbReference type="EMBL" id="AAZO01002738">
    <property type="status" value="NOT_ANNOTATED_CDS"/>
    <property type="molecule type" value="Genomic_DNA"/>
</dbReference>
<dbReference type="CTD" id="8230214"/>
<dbReference type="HOGENOM" id="CLU_532430_0_0_1"/>
<dbReference type="Proteomes" id="UP000009046">
    <property type="component" value="Unassembled WGS sequence"/>
</dbReference>
<feature type="region of interest" description="Disordered" evidence="1">
    <location>
        <begin position="487"/>
        <end position="512"/>
    </location>
</feature>
<keyword evidence="4" id="KW-1185">Reference proteome</keyword>
<dbReference type="GeneID" id="8230214"/>
<evidence type="ECO:0000313" key="4">
    <source>
        <dbReference type="Proteomes" id="UP000009046"/>
    </source>
</evidence>
<evidence type="ECO:0000313" key="3">
    <source>
        <dbReference type="EnsemblMetazoa" id="PHUM235950-PA"/>
    </source>
</evidence>